<dbReference type="KEGG" id="nhe:NECHADRAFT_37386"/>
<dbReference type="VEuPathDB" id="FungiDB:NECHADRAFT_37386"/>
<evidence type="ECO:0000259" key="1">
    <source>
        <dbReference type="Pfam" id="PF20150"/>
    </source>
</evidence>
<dbReference type="HOGENOM" id="CLU_071377_3_0_1"/>
<dbReference type="RefSeq" id="XP_003040681.1">
    <property type="nucleotide sequence ID" value="XM_003040635.1"/>
</dbReference>
<dbReference type="GeneID" id="9679080"/>
<evidence type="ECO:0000313" key="3">
    <source>
        <dbReference type="Proteomes" id="UP000005206"/>
    </source>
</evidence>
<accession>C7ZLW5</accession>
<dbReference type="PANTHER" id="PTHR35910:SF1">
    <property type="entry name" value="2EXR DOMAIN-CONTAINING PROTEIN"/>
    <property type="match status" value="1"/>
</dbReference>
<sequence>MATFHPFSRLPFEIRTIIWQMTVEPRQVELRINRPPGIFRTLSAMSTTPVPAVMQVCHEARNLGLYQREFTFGDEPRYLWVNLEIDLISIGKTSFRQLGDDRRIIRRIKCQRENSTNFFNSALREIKEFTNLNEMHIVCEDGLLAWQDAWEYLPWPCPRDNVRFIDIESGEMVDGYTLDKRCDEILAQEEEQV</sequence>
<dbReference type="PANTHER" id="PTHR35910">
    <property type="entry name" value="2EXR DOMAIN-CONTAINING PROTEIN"/>
    <property type="match status" value="1"/>
</dbReference>
<gene>
    <name evidence="2" type="ORF">NECHADRAFT_37386</name>
</gene>
<dbReference type="eggNOG" id="ENOG502SPX5">
    <property type="taxonomic scope" value="Eukaryota"/>
</dbReference>
<reference evidence="2 3" key="1">
    <citation type="journal article" date="2009" name="PLoS Genet.">
        <title>The genome of Nectria haematococca: contribution of supernumerary chromosomes to gene expansion.</title>
        <authorList>
            <person name="Coleman J.J."/>
            <person name="Rounsley S.D."/>
            <person name="Rodriguez-Carres M."/>
            <person name="Kuo A."/>
            <person name="Wasmann C.C."/>
            <person name="Grimwood J."/>
            <person name="Schmutz J."/>
            <person name="Taga M."/>
            <person name="White G.J."/>
            <person name="Zhou S."/>
            <person name="Schwartz D.C."/>
            <person name="Freitag M."/>
            <person name="Ma L.J."/>
            <person name="Danchin E.G."/>
            <person name="Henrissat B."/>
            <person name="Coutinho P.M."/>
            <person name="Nelson D.R."/>
            <person name="Straney D."/>
            <person name="Napoli C.A."/>
            <person name="Barker B.M."/>
            <person name="Gribskov M."/>
            <person name="Rep M."/>
            <person name="Kroken S."/>
            <person name="Molnar I."/>
            <person name="Rensing C."/>
            <person name="Kennell J.C."/>
            <person name="Zamora J."/>
            <person name="Farman M.L."/>
            <person name="Selker E.U."/>
            <person name="Salamov A."/>
            <person name="Shapiro H."/>
            <person name="Pangilinan J."/>
            <person name="Lindquist E."/>
            <person name="Lamers C."/>
            <person name="Grigoriev I.V."/>
            <person name="Geiser D.M."/>
            <person name="Covert S.F."/>
            <person name="Temporini E."/>
            <person name="Vanetten H.D."/>
        </authorList>
    </citation>
    <scope>NUCLEOTIDE SEQUENCE [LARGE SCALE GENOMIC DNA]</scope>
    <source>
        <strain evidence="3">ATCC MYA-4622 / CBS 123669 / FGSC 9596 / NRRL 45880 / 77-13-4</strain>
    </source>
</reference>
<proteinExistence type="predicted"/>
<dbReference type="AlphaFoldDB" id="C7ZLW5"/>
<protein>
    <recommendedName>
        <fullName evidence="1">2EXR domain-containing protein</fullName>
    </recommendedName>
</protein>
<dbReference type="EMBL" id="GG698948">
    <property type="protein sequence ID" value="EEU34968.1"/>
    <property type="molecule type" value="Genomic_DNA"/>
</dbReference>
<dbReference type="OMA" id="REQIWKD"/>
<name>C7ZLW5_FUSV7</name>
<keyword evidence="3" id="KW-1185">Reference proteome</keyword>
<organism evidence="2 3">
    <name type="scientific">Fusarium vanettenii (strain ATCC MYA-4622 / CBS 123669 / FGSC 9596 / NRRL 45880 / 77-13-4)</name>
    <name type="common">Fusarium solani subsp. pisi</name>
    <dbReference type="NCBI Taxonomy" id="660122"/>
    <lineage>
        <taxon>Eukaryota</taxon>
        <taxon>Fungi</taxon>
        <taxon>Dikarya</taxon>
        <taxon>Ascomycota</taxon>
        <taxon>Pezizomycotina</taxon>
        <taxon>Sordariomycetes</taxon>
        <taxon>Hypocreomycetidae</taxon>
        <taxon>Hypocreales</taxon>
        <taxon>Nectriaceae</taxon>
        <taxon>Fusarium</taxon>
        <taxon>Fusarium solani species complex</taxon>
        <taxon>Fusarium vanettenii</taxon>
    </lineage>
</organism>
<feature type="domain" description="2EXR" evidence="1">
    <location>
        <begin position="4"/>
        <end position="88"/>
    </location>
</feature>
<dbReference type="Pfam" id="PF20150">
    <property type="entry name" value="2EXR"/>
    <property type="match status" value="1"/>
</dbReference>
<evidence type="ECO:0000313" key="2">
    <source>
        <dbReference type="EMBL" id="EEU34968.1"/>
    </source>
</evidence>
<dbReference type="Proteomes" id="UP000005206">
    <property type="component" value="Chromosome 3"/>
</dbReference>
<dbReference type="OrthoDB" id="3473305at2759"/>
<dbReference type="InterPro" id="IPR045518">
    <property type="entry name" value="2EXR"/>
</dbReference>
<dbReference type="InParanoid" id="C7ZLW5"/>